<comment type="caution">
    <text evidence="1">The sequence shown here is derived from an EMBL/GenBank/DDBJ whole genome shotgun (WGS) entry which is preliminary data.</text>
</comment>
<dbReference type="Proteomes" id="UP000200980">
    <property type="component" value="Unassembled WGS sequence"/>
</dbReference>
<dbReference type="OrthoDB" id="6556098at2"/>
<evidence type="ECO:0000313" key="1">
    <source>
        <dbReference type="EMBL" id="OOL19634.1"/>
    </source>
</evidence>
<name>A0A1S8GRG5_9PROT</name>
<organism evidence="1 2">
    <name type="scientific">Bombella intestini</name>
    <dbReference type="NCBI Taxonomy" id="1539051"/>
    <lineage>
        <taxon>Bacteria</taxon>
        <taxon>Pseudomonadati</taxon>
        <taxon>Pseudomonadota</taxon>
        <taxon>Alphaproteobacteria</taxon>
        <taxon>Acetobacterales</taxon>
        <taxon>Acetobacteraceae</taxon>
        <taxon>Bombella</taxon>
    </lineage>
</organism>
<sequence length="388" mass="40246">MPQIVTINESVVRGAAPNLLQQKGVLVSLGGTNTAAGTLSFLSEAADLTALLPSAQTSPTATTSGTAASPSSTTQELQAMVASWFANSSAGVWVLELGETKAIADGLGSFIANNPLTFYGYVLPRGSQKADDKLPAFMSNQGGNNARIYFFLCGGKDDAGSLTASPSKAVFYGSEASGANQTMEHLAAAACAQFLSARPGPVNRLAPMNFRFLTGITAWAEAGNGPAFANMKTSNISFPGTSREGGVEGTILFWGNFINGDPMSEWYGADWAAINLELQLANLLIEDSQPGIRPLVYDQNGIDRITARSEQTLGGGEAAGCVTSYSITATPFAQYVTQNPAAYTAGDYSGIAATITTPRGFISLTFNLAVDFSGQSVAASTTTTSTEV</sequence>
<keyword evidence="2" id="KW-1185">Reference proteome</keyword>
<dbReference type="RefSeq" id="WP_077395452.1">
    <property type="nucleotide sequence ID" value="NZ_JATM01000001.1"/>
</dbReference>
<accession>A0A1S8GRG5</accession>
<dbReference type="AlphaFoldDB" id="A0A1S8GRG5"/>
<evidence type="ECO:0000313" key="2">
    <source>
        <dbReference type="Proteomes" id="UP000200980"/>
    </source>
</evidence>
<proteinExistence type="predicted"/>
<evidence type="ECO:0008006" key="3">
    <source>
        <dbReference type="Google" id="ProtNLM"/>
    </source>
</evidence>
<gene>
    <name evidence="1" type="ORF">AL01_01265</name>
</gene>
<dbReference type="EMBL" id="JATM01000001">
    <property type="protein sequence ID" value="OOL19634.1"/>
    <property type="molecule type" value="Genomic_DNA"/>
</dbReference>
<reference evidence="1 2" key="1">
    <citation type="journal article" date="2016" name="PLoS ONE">
        <title>Whole-Genome Sequence Analysis of Bombella intestini LMG 28161T, a Novel Acetic Acid Bacterium Isolated from the Crop of a Red-Tailed Bumble Bee, Bombus lapidarius.</title>
        <authorList>
            <person name="Li L."/>
            <person name="Illeghems K."/>
            <person name="Van Kerrebroeck S."/>
            <person name="Borremans W."/>
            <person name="Cleenwerck I."/>
            <person name="Smagghe G."/>
            <person name="De Vuyst L."/>
            <person name="Vandamme P."/>
        </authorList>
    </citation>
    <scope>NUCLEOTIDE SEQUENCE [LARGE SCALE GENOMIC DNA]</scope>
    <source>
        <strain evidence="1 2">R-52487</strain>
    </source>
</reference>
<protein>
    <recommendedName>
        <fullName evidence="3">Tail protein</fullName>
    </recommendedName>
</protein>
<dbReference type="STRING" id="1539051.AL01_01265"/>